<dbReference type="Proteomes" id="UP000186132">
    <property type="component" value="Unassembled WGS sequence"/>
</dbReference>
<comment type="pathway">
    <text evidence="5">Amine and polyamine degradation; ethanolamine degradation.</text>
</comment>
<comment type="subunit">
    <text evidence="5">The basic unit is a heterodimer which dimerizes to form tetramers. The heterotetramers trimerize; 6 large subunits form a core ring with 6 small subunits projecting outwards.</text>
</comment>
<evidence type="ECO:0000313" key="6">
    <source>
        <dbReference type="EMBL" id="SHH42144.1"/>
    </source>
</evidence>
<name>A0A1M5SUG0_9ACTN</name>
<dbReference type="AlphaFoldDB" id="A0A1M5SUG0"/>
<dbReference type="Pfam" id="PF05985">
    <property type="entry name" value="EutC"/>
    <property type="match status" value="1"/>
</dbReference>
<keyword evidence="3 5" id="KW-0170">Cobalt</keyword>
<comment type="subcellular location">
    <subcellularLocation>
        <location evidence="5">Bacterial microcompartment</location>
    </subcellularLocation>
</comment>
<dbReference type="Gene3D" id="3.40.50.11240">
    <property type="entry name" value="Ethanolamine ammonia-lyase light chain (EutC)"/>
    <property type="match status" value="1"/>
</dbReference>
<dbReference type="PIRSF" id="PIRSF018982">
    <property type="entry name" value="EutC"/>
    <property type="match status" value="1"/>
</dbReference>
<keyword evidence="7" id="KW-1185">Reference proteome</keyword>
<dbReference type="NCBIfam" id="NF003971">
    <property type="entry name" value="PRK05465.1"/>
    <property type="match status" value="1"/>
</dbReference>
<dbReference type="InterPro" id="IPR009246">
    <property type="entry name" value="EutC"/>
</dbReference>
<sequence>MSDPLWDELRRTTRARIGLGRAGNALPTTAVLELAAAHAAARDAVHEALDVDALAADLVAAGFPEPVRTTSRAGSRAEYLRRPDLGRVPAGADGPFPVAGDLAVVLADGLSARALQAHAVPLLRELRPLLDVGTPVIATQARVALGDHLGARAGAAAVLVLIGERPGLSASDSLGAYLTWAPTPGRSDAQRNCVSNIRPPDGLDYPVAARNVAGLLRAARELGESGVRLKDRSRAALAAADPGPVADAGVLPPA</sequence>
<keyword evidence="4 5" id="KW-1283">Bacterial microcompartment</keyword>
<dbReference type="InterPro" id="IPR042251">
    <property type="entry name" value="EutC_C"/>
</dbReference>
<evidence type="ECO:0000256" key="5">
    <source>
        <dbReference type="HAMAP-Rule" id="MF_00601"/>
    </source>
</evidence>
<dbReference type="EMBL" id="FQVU01000006">
    <property type="protein sequence ID" value="SHH42144.1"/>
    <property type="molecule type" value="Genomic_DNA"/>
</dbReference>
<dbReference type="InterPro" id="IPR042255">
    <property type="entry name" value="EutC_N"/>
</dbReference>
<dbReference type="OrthoDB" id="114248at2"/>
<evidence type="ECO:0000256" key="3">
    <source>
        <dbReference type="ARBA" id="ARBA00023285"/>
    </source>
</evidence>
<dbReference type="GO" id="GO:0006520">
    <property type="term" value="P:amino acid metabolic process"/>
    <property type="evidence" value="ECO:0007669"/>
    <property type="project" value="InterPro"/>
</dbReference>
<gene>
    <name evidence="5" type="primary">eutC</name>
    <name evidence="6" type="ORF">SAMN05443575_3824</name>
</gene>
<comment type="function">
    <text evidence="5">Catalyzes the deamination of various vicinal amino-alcohols to oxo compounds. Allows this organism to utilize ethanolamine as the sole source of nitrogen and carbon in the presence of external vitamin B12.</text>
</comment>
<dbReference type="GO" id="GO:0031419">
    <property type="term" value="F:cobalamin binding"/>
    <property type="evidence" value="ECO:0007669"/>
    <property type="project" value="UniProtKB-UniRule"/>
</dbReference>
<dbReference type="PANTHER" id="PTHR39330">
    <property type="entry name" value="ETHANOLAMINE AMMONIA-LYASE LIGHT CHAIN"/>
    <property type="match status" value="1"/>
</dbReference>
<keyword evidence="2 5" id="KW-0456">Lyase</keyword>
<dbReference type="Gene3D" id="1.10.30.40">
    <property type="entry name" value="Ethanolamine ammonia-lyase light chain (EutC), N-terminal domain"/>
    <property type="match status" value="1"/>
</dbReference>
<evidence type="ECO:0000256" key="2">
    <source>
        <dbReference type="ARBA" id="ARBA00023239"/>
    </source>
</evidence>
<evidence type="ECO:0000313" key="7">
    <source>
        <dbReference type="Proteomes" id="UP000186132"/>
    </source>
</evidence>
<protein>
    <recommendedName>
        <fullName evidence="5">Ethanolamine ammonia-lyase small subunit</fullName>
        <shortName evidence="5">EAL small subunit</shortName>
        <ecNumber evidence="5">4.3.1.7</ecNumber>
    </recommendedName>
</protein>
<comment type="cofactor">
    <cofactor evidence="5">
        <name>adenosylcob(III)alamin</name>
        <dbReference type="ChEBI" id="CHEBI:18408"/>
    </cofactor>
    <text evidence="5">Binds between the large and small subunits.</text>
</comment>
<evidence type="ECO:0000256" key="1">
    <source>
        <dbReference type="ARBA" id="ARBA00022628"/>
    </source>
</evidence>
<dbReference type="EC" id="4.3.1.7" evidence="5"/>
<evidence type="ECO:0000256" key="4">
    <source>
        <dbReference type="ARBA" id="ARBA00024446"/>
    </source>
</evidence>
<dbReference type="GO" id="GO:0046336">
    <property type="term" value="P:ethanolamine catabolic process"/>
    <property type="evidence" value="ECO:0007669"/>
    <property type="project" value="UniProtKB-UniRule"/>
</dbReference>
<dbReference type="STRING" id="1206085.SAMN05443575_3824"/>
<comment type="similarity">
    <text evidence="5">Belongs to the EutC family.</text>
</comment>
<keyword evidence="1 5" id="KW-0846">Cobalamin</keyword>
<feature type="binding site" evidence="5">
    <location>
        <position position="143"/>
    </location>
    <ligand>
        <name>adenosylcob(III)alamin</name>
        <dbReference type="ChEBI" id="CHEBI:18408"/>
    </ligand>
</feature>
<dbReference type="UniPathway" id="UPA00560"/>
<comment type="catalytic activity">
    <reaction evidence="5">
        <text>ethanolamine = acetaldehyde + NH4(+)</text>
        <dbReference type="Rhea" id="RHEA:15313"/>
        <dbReference type="ChEBI" id="CHEBI:15343"/>
        <dbReference type="ChEBI" id="CHEBI:28938"/>
        <dbReference type="ChEBI" id="CHEBI:57603"/>
        <dbReference type="EC" id="4.3.1.7"/>
    </reaction>
</comment>
<reference evidence="6 7" key="1">
    <citation type="submission" date="2016-11" db="EMBL/GenBank/DDBJ databases">
        <authorList>
            <person name="Jaros S."/>
            <person name="Januszkiewicz K."/>
            <person name="Wedrychowicz H."/>
        </authorList>
    </citation>
    <scope>NUCLEOTIDE SEQUENCE [LARGE SCALE GENOMIC DNA]</scope>
    <source>
        <strain evidence="6 7">DSM 45627</strain>
    </source>
</reference>
<feature type="binding site" evidence="5">
    <location>
        <position position="164"/>
    </location>
    <ligand>
        <name>adenosylcob(III)alamin</name>
        <dbReference type="ChEBI" id="CHEBI:18408"/>
    </ligand>
</feature>
<accession>A0A1M5SUG0</accession>
<proteinExistence type="inferred from homology"/>
<dbReference type="GO" id="GO:0009350">
    <property type="term" value="C:ethanolamine ammonia-lyase complex"/>
    <property type="evidence" value="ECO:0007669"/>
    <property type="project" value="UniProtKB-UniRule"/>
</dbReference>
<dbReference type="RefSeq" id="WP_073392028.1">
    <property type="nucleotide sequence ID" value="NZ_FQVU01000006.1"/>
</dbReference>
<dbReference type="HAMAP" id="MF_00601">
    <property type="entry name" value="EutC"/>
    <property type="match status" value="1"/>
</dbReference>
<dbReference type="GO" id="GO:0031471">
    <property type="term" value="C:ethanolamine degradation polyhedral organelle"/>
    <property type="evidence" value="ECO:0007669"/>
    <property type="project" value="UniProtKB-UniRule"/>
</dbReference>
<dbReference type="PANTHER" id="PTHR39330:SF1">
    <property type="entry name" value="ETHANOLAMINE AMMONIA-LYASE SMALL SUBUNIT"/>
    <property type="match status" value="1"/>
</dbReference>
<dbReference type="GO" id="GO:0008851">
    <property type="term" value="F:ethanolamine ammonia-lyase activity"/>
    <property type="evidence" value="ECO:0007669"/>
    <property type="project" value="UniProtKB-UniRule"/>
</dbReference>
<organism evidence="6 7">
    <name type="scientific">Jatrophihabitans endophyticus</name>
    <dbReference type="NCBI Taxonomy" id="1206085"/>
    <lineage>
        <taxon>Bacteria</taxon>
        <taxon>Bacillati</taxon>
        <taxon>Actinomycetota</taxon>
        <taxon>Actinomycetes</taxon>
        <taxon>Jatrophihabitantales</taxon>
        <taxon>Jatrophihabitantaceae</taxon>
        <taxon>Jatrophihabitans</taxon>
    </lineage>
</organism>
<feature type="binding site" evidence="5">
    <location>
        <position position="193"/>
    </location>
    <ligand>
        <name>adenosylcob(III)alamin</name>
        <dbReference type="ChEBI" id="CHEBI:18408"/>
    </ligand>
</feature>